<feature type="region of interest" description="Disordered" evidence="1">
    <location>
        <begin position="1"/>
        <end position="88"/>
    </location>
</feature>
<comment type="caution">
    <text evidence="2">The sequence shown here is derived from an EMBL/GenBank/DDBJ whole genome shotgun (WGS) entry which is preliminary data.</text>
</comment>
<dbReference type="AlphaFoldDB" id="A0A8J4SGF9"/>
<evidence type="ECO:0000313" key="2">
    <source>
        <dbReference type="EMBL" id="KAF5396813.1"/>
    </source>
</evidence>
<dbReference type="Proteomes" id="UP000748531">
    <property type="component" value="Unassembled WGS sequence"/>
</dbReference>
<evidence type="ECO:0000313" key="3">
    <source>
        <dbReference type="Proteomes" id="UP000748531"/>
    </source>
</evidence>
<name>A0A8J4SGF9_9TREM</name>
<accession>A0A8J4SGF9</accession>
<feature type="compositionally biased region" description="Basic and acidic residues" evidence="1">
    <location>
        <begin position="54"/>
        <end position="78"/>
    </location>
</feature>
<keyword evidence="3" id="KW-1185">Reference proteome</keyword>
<protein>
    <recommendedName>
        <fullName evidence="4">RAD51 interacting motif domain-containing protein</fullName>
    </recommendedName>
</protein>
<gene>
    <name evidence="2" type="ORF">PHET_09851</name>
</gene>
<dbReference type="OrthoDB" id="6270767at2759"/>
<proteinExistence type="predicted"/>
<reference evidence="2" key="1">
    <citation type="submission" date="2019-05" db="EMBL/GenBank/DDBJ databases">
        <title>Annotation for the trematode Paragonimus heterotremus.</title>
        <authorList>
            <person name="Choi Y.-J."/>
        </authorList>
    </citation>
    <scope>NUCLEOTIDE SEQUENCE</scope>
    <source>
        <strain evidence="2">LC</strain>
    </source>
</reference>
<organism evidence="2 3">
    <name type="scientific">Paragonimus heterotremus</name>
    <dbReference type="NCBI Taxonomy" id="100268"/>
    <lineage>
        <taxon>Eukaryota</taxon>
        <taxon>Metazoa</taxon>
        <taxon>Spiralia</taxon>
        <taxon>Lophotrochozoa</taxon>
        <taxon>Platyhelminthes</taxon>
        <taxon>Trematoda</taxon>
        <taxon>Digenea</taxon>
        <taxon>Plagiorchiida</taxon>
        <taxon>Troglotremata</taxon>
        <taxon>Troglotrematidae</taxon>
        <taxon>Paragonimus</taxon>
    </lineage>
</organism>
<dbReference type="EMBL" id="LUCH01007302">
    <property type="protein sequence ID" value="KAF5396813.1"/>
    <property type="molecule type" value="Genomic_DNA"/>
</dbReference>
<evidence type="ECO:0000256" key="1">
    <source>
        <dbReference type="SAM" id="MobiDB-lite"/>
    </source>
</evidence>
<feature type="compositionally biased region" description="Basic and acidic residues" evidence="1">
    <location>
        <begin position="1"/>
        <end position="19"/>
    </location>
</feature>
<sequence>MSERRSARPRKTLDYAKLEDDSDEEFFTETLSNPKKKKDKDNDDWQLPVDDEPFDKKQAKKTDRIKSKERKPPKESKQAQKITMVSPGALKSVNSVANSETVEQLEITKSHQFPTTPKTSIPSCVGNFSRTGLSSTSTPSPQPSERLHFAVTPTSGLRVGLSRNQKLRSLHTNIRIS</sequence>
<evidence type="ECO:0008006" key="4">
    <source>
        <dbReference type="Google" id="ProtNLM"/>
    </source>
</evidence>